<accession>A0AAE1A8F3</accession>
<keyword evidence="2" id="KW-1185">Reference proteome</keyword>
<proteinExistence type="predicted"/>
<dbReference type="AlphaFoldDB" id="A0AAE1A8F3"/>
<comment type="caution">
    <text evidence="1">The sequence shown here is derived from an EMBL/GenBank/DDBJ whole genome shotgun (WGS) entry which is preliminary data.</text>
</comment>
<organism evidence="1 2">
    <name type="scientific">Elysia crispata</name>
    <name type="common">lettuce slug</name>
    <dbReference type="NCBI Taxonomy" id="231223"/>
    <lineage>
        <taxon>Eukaryota</taxon>
        <taxon>Metazoa</taxon>
        <taxon>Spiralia</taxon>
        <taxon>Lophotrochozoa</taxon>
        <taxon>Mollusca</taxon>
        <taxon>Gastropoda</taxon>
        <taxon>Heterobranchia</taxon>
        <taxon>Euthyneura</taxon>
        <taxon>Panpulmonata</taxon>
        <taxon>Sacoglossa</taxon>
        <taxon>Placobranchoidea</taxon>
        <taxon>Plakobranchidae</taxon>
        <taxon>Elysia</taxon>
    </lineage>
</organism>
<evidence type="ECO:0000313" key="1">
    <source>
        <dbReference type="EMBL" id="KAK3783233.1"/>
    </source>
</evidence>
<dbReference type="Proteomes" id="UP001283361">
    <property type="component" value="Unassembled WGS sequence"/>
</dbReference>
<protein>
    <submittedName>
        <fullName evidence="1">Uncharacterized protein</fullName>
    </submittedName>
</protein>
<reference evidence="1" key="1">
    <citation type="journal article" date="2023" name="G3 (Bethesda)">
        <title>A reference genome for the long-term kleptoplast-retaining sea slug Elysia crispata morphotype clarki.</title>
        <authorList>
            <person name="Eastman K.E."/>
            <person name="Pendleton A.L."/>
            <person name="Shaikh M.A."/>
            <person name="Suttiyut T."/>
            <person name="Ogas R."/>
            <person name="Tomko P."/>
            <person name="Gavelis G."/>
            <person name="Widhalm J.R."/>
            <person name="Wisecaver J.H."/>
        </authorList>
    </citation>
    <scope>NUCLEOTIDE SEQUENCE</scope>
    <source>
        <strain evidence="1">ECLA1</strain>
    </source>
</reference>
<gene>
    <name evidence="1" type="ORF">RRG08_053150</name>
</gene>
<evidence type="ECO:0000313" key="2">
    <source>
        <dbReference type="Proteomes" id="UP001283361"/>
    </source>
</evidence>
<sequence length="119" mass="13310">MLDFGWLCLLALGKPLKPPDTLGLPHQAHGTLLRLWYPKLNVTRDLREKQSSKGQTSRGDSRELSWLYGGAGRYKLVGLTFYPALIGQGGKGVGWAVKQWERWGRGEVGKNSLRGNYVE</sequence>
<dbReference type="EMBL" id="JAWDGP010002434">
    <property type="protein sequence ID" value="KAK3783233.1"/>
    <property type="molecule type" value="Genomic_DNA"/>
</dbReference>
<name>A0AAE1A8F3_9GAST</name>